<dbReference type="InterPro" id="IPR001320">
    <property type="entry name" value="Iontro_rcpt_C"/>
</dbReference>
<dbReference type="Pfam" id="PF00497">
    <property type="entry name" value="SBP_bac_3"/>
    <property type="match status" value="1"/>
</dbReference>
<evidence type="ECO:0000256" key="2">
    <source>
        <dbReference type="ARBA" id="ARBA00010333"/>
    </source>
</evidence>
<dbReference type="AlphaFoldDB" id="A0A2U2AII8"/>
<feature type="domain" description="Solute-binding protein family 3/N-terminal" evidence="6">
    <location>
        <begin position="25"/>
        <end position="247"/>
    </location>
</feature>
<dbReference type="PANTHER" id="PTHR35936:SF20">
    <property type="entry name" value="ABC TRANSPORTER ARGININE-BINDING PROTEIN 2-RELATED"/>
    <property type="match status" value="1"/>
</dbReference>
<evidence type="ECO:0000313" key="9">
    <source>
        <dbReference type="Proteomes" id="UP000244948"/>
    </source>
</evidence>
<evidence type="ECO:0000256" key="1">
    <source>
        <dbReference type="ARBA" id="ARBA00004196"/>
    </source>
</evidence>
<dbReference type="RefSeq" id="WP_109236733.1">
    <property type="nucleotide sequence ID" value="NZ_BMXZ01000002.1"/>
</dbReference>
<dbReference type="InterPro" id="IPR001638">
    <property type="entry name" value="Solute-binding_3/MltF_N"/>
</dbReference>
<evidence type="ECO:0000256" key="4">
    <source>
        <dbReference type="RuleBase" id="RU003744"/>
    </source>
</evidence>
<dbReference type="GO" id="GO:0030313">
    <property type="term" value="C:cell envelope"/>
    <property type="evidence" value="ECO:0007669"/>
    <property type="project" value="UniProtKB-SubCell"/>
</dbReference>
<name>A0A2U2AII8_9GAMM</name>
<dbReference type="GO" id="GO:0015276">
    <property type="term" value="F:ligand-gated monoatomic ion channel activity"/>
    <property type="evidence" value="ECO:0007669"/>
    <property type="project" value="InterPro"/>
</dbReference>
<organism evidence="8 9">
    <name type="scientific">Ignatzschineria indica</name>
    <dbReference type="NCBI Taxonomy" id="472583"/>
    <lineage>
        <taxon>Bacteria</taxon>
        <taxon>Pseudomonadati</taxon>
        <taxon>Pseudomonadota</taxon>
        <taxon>Gammaproteobacteria</taxon>
        <taxon>Cardiobacteriales</taxon>
        <taxon>Ignatzschineriaceae</taxon>
        <taxon>Ignatzschineria</taxon>
    </lineage>
</organism>
<keyword evidence="9" id="KW-1185">Reference proteome</keyword>
<evidence type="ECO:0000256" key="3">
    <source>
        <dbReference type="ARBA" id="ARBA00022729"/>
    </source>
</evidence>
<evidence type="ECO:0000259" key="7">
    <source>
        <dbReference type="SMART" id="SM00079"/>
    </source>
</evidence>
<dbReference type="Gene3D" id="3.40.190.10">
    <property type="entry name" value="Periplasmic binding protein-like II"/>
    <property type="match status" value="2"/>
</dbReference>
<feature type="chain" id="PRO_5015397130" evidence="5">
    <location>
        <begin position="23"/>
        <end position="247"/>
    </location>
</feature>
<evidence type="ECO:0000259" key="6">
    <source>
        <dbReference type="SMART" id="SM00062"/>
    </source>
</evidence>
<accession>A0A2U2AII8</accession>
<protein>
    <submittedName>
        <fullName evidence="8">Arginine ABC transporter substrate-binding protein</fullName>
    </submittedName>
</protein>
<evidence type="ECO:0000313" key="8">
    <source>
        <dbReference type="EMBL" id="PWD82451.1"/>
    </source>
</evidence>
<dbReference type="PANTHER" id="PTHR35936">
    <property type="entry name" value="MEMBRANE-BOUND LYTIC MUREIN TRANSGLYCOSYLASE F"/>
    <property type="match status" value="1"/>
</dbReference>
<dbReference type="SUPFAM" id="SSF53850">
    <property type="entry name" value="Periplasmic binding protein-like II"/>
    <property type="match status" value="1"/>
</dbReference>
<dbReference type="PROSITE" id="PS01039">
    <property type="entry name" value="SBP_BACTERIAL_3"/>
    <property type="match status" value="1"/>
</dbReference>
<dbReference type="EMBL" id="QEWR01000005">
    <property type="protein sequence ID" value="PWD82451.1"/>
    <property type="molecule type" value="Genomic_DNA"/>
</dbReference>
<reference evidence="8 9" key="1">
    <citation type="journal article" date="2018" name="Genome Announc.">
        <title>Ignatzschineria cameli sp. nov., isolated from necrotic foot tissue of dromedaries (Camelus dromedarius) and associated maggots (Wohlfahrtia species) in Dubai.</title>
        <authorList>
            <person name="Tsang C.C."/>
            <person name="Tang J.Y."/>
            <person name="Fong J.Y."/>
            <person name="Kinne J."/>
            <person name="Lee H.H."/>
            <person name="Joseph M."/>
            <person name="Jose S."/>
            <person name="Schuster R.K."/>
            <person name="Tang Y."/>
            <person name="Sivakumar S."/>
            <person name="Chen J.H."/>
            <person name="Teng J.L."/>
            <person name="Lau S.K."/>
            <person name="Wernery U."/>
            <person name="Woo P.C."/>
        </authorList>
    </citation>
    <scope>NUCLEOTIDE SEQUENCE [LARGE SCALE GENOMIC DNA]</scope>
    <source>
        <strain evidence="8 9">KCTC 22643</strain>
    </source>
</reference>
<keyword evidence="3 5" id="KW-0732">Signal</keyword>
<feature type="signal peptide" evidence="5">
    <location>
        <begin position="1"/>
        <end position="22"/>
    </location>
</feature>
<feature type="domain" description="Ionotropic glutamate receptor C-terminal" evidence="7">
    <location>
        <begin position="25"/>
        <end position="246"/>
    </location>
</feature>
<dbReference type="GO" id="GO:0016020">
    <property type="term" value="C:membrane"/>
    <property type="evidence" value="ECO:0007669"/>
    <property type="project" value="InterPro"/>
</dbReference>
<comment type="similarity">
    <text evidence="2 4">Belongs to the bacterial solute-binding protein 3 family.</text>
</comment>
<dbReference type="Proteomes" id="UP000244948">
    <property type="component" value="Unassembled WGS sequence"/>
</dbReference>
<dbReference type="SMART" id="SM00079">
    <property type="entry name" value="PBPe"/>
    <property type="match status" value="1"/>
</dbReference>
<sequence>MKKRLGLLLVAAGLLSSTTLYAQDKLVVGTNPAYPPFEYKGENNELLGFDIDLMNEVCNVLEKECVYSEQEFDALIPNLRLRRYDAVISGMDITEERAKQLAFSDPYYQNYSIYITTKDKADQIKDVADAKIGVLSGSTHQQYIRDTYKGANVSVYPQYPAAMSDLTIGRVDVVFGDGEVVNDYMKENDNFTMVGEKVTDPKYFGQGLGIGVGKRNTKLLDQINEALKEVKESGKYDEIYNKWFEQQ</sequence>
<gene>
    <name evidence="8" type="ORF">DC082_09205</name>
</gene>
<dbReference type="SMART" id="SM00062">
    <property type="entry name" value="PBPb"/>
    <property type="match status" value="1"/>
</dbReference>
<comment type="subcellular location">
    <subcellularLocation>
        <location evidence="1">Cell envelope</location>
    </subcellularLocation>
</comment>
<proteinExistence type="inferred from homology"/>
<evidence type="ECO:0000256" key="5">
    <source>
        <dbReference type="SAM" id="SignalP"/>
    </source>
</evidence>
<comment type="caution">
    <text evidence="8">The sequence shown here is derived from an EMBL/GenBank/DDBJ whole genome shotgun (WGS) entry which is preliminary data.</text>
</comment>
<dbReference type="InterPro" id="IPR018313">
    <property type="entry name" value="SBP_3_CS"/>
</dbReference>